<dbReference type="Proteomes" id="UP001176941">
    <property type="component" value="Chromosome X"/>
</dbReference>
<keyword evidence="2" id="KW-1185">Reference proteome</keyword>
<sequence length="109" mass="11977">MLNIGSSSSIHLYSPTIRVVVAISMALTISHEQMTEISSEPQNHLPSLKDNSHTKLNMWYVRAQSCPTLCNPMDCSLPGSSVHGNLQARILEWVAISSSRGSLNLCLLR</sequence>
<evidence type="ECO:0000313" key="2">
    <source>
        <dbReference type="Proteomes" id="UP001176941"/>
    </source>
</evidence>
<accession>A0ABN9A3G7</accession>
<gene>
    <name evidence="1" type="ORF">MRATA1EN1_LOCUS29767</name>
</gene>
<protein>
    <submittedName>
        <fullName evidence="1">Uncharacterized protein</fullName>
    </submittedName>
</protein>
<reference evidence="1" key="1">
    <citation type="submission" date="2023-04" db="EMBL/GenBank/DDBJ databases">
        <authorList>
            <consortium name="ELIXIR-Norway"/>
        </authorList>
    </citation>
    <scope>NUCLEOTIDE SEQUENCE [LARGE SCALE GENOMIC DNA]</scope>
</reference>
<name>A0ABN9A3G7_RANTA</name>
<dbReference type="EMBL" id="OX460343">
    <property type="protein sequence ID" value="CAI9180805.1"/>
    <property type="molecule type" value="Genomic_DNA"/>
</dbReference>
<evidence type="ECO:0000313" key="1">
    <source>
        <dbReference type="EMBL" id="CAI9180805.1"/>
    </source>
</evidence>
<proteinExistence type="predicted"/>
<organism evidence="1 2">
    <name type="scientific">Rangifer tarandus platyrhynchus</name>
    <name type="common">Svalbard reindeer</name>
    <dbReference type="NCBI Taxonomy" id="3082113"/>
    <lineage>
        <taxon>Eukaryota</taxon>
        <taxon>Metazoa</taxon>
        <taxon>Chordata</taxon>
        <taxon>Craniata</taxon>
        <taxon>Vertebrata</taxon>
        <taxon>Euteleostomi</taxon>
        <taxon>Mammalia</taxon>
        <taxon>Eutheria</taxon>
        <taxon>Laurasiatheria</taxon>
        <taxon>Artiodactyla</taxon>
        <taxon>Ruminantia</taxon>
        <taxon>Pecora</taxon>
        <taxon>Cervidae</taxon>
        <taxon>Odocoileinae</taxon>
        <taxon>Rangifer</taxon>
    </lineage>
</organism>